<accession>A0A453FFZ9</accession>
<sequence>MRIRGLNDRLMQAERAFTNREGIFKQAWYKHLVSQQLVYTFIFSGIHRGIS</sequence>
<dbReference type="Gramene" id="AET3Gv20664100.14">
    <property type="protein sequence ID" value="AET3Gv20664100.14"/>
    <property type="gene ID" value="AET3Gv20664100"/>
</dbReference>
<organism evidence="2 3">
    <name type="scientific">Aegilops tauschii subsp. strangulata</name>
    <name type="common">Goatgrass</name>
    <dbReference type="NCBI Taxonomy" id="200361"/>
    <lineage>
        <taxon>Eukaryota</taxon>
        <taxon>Viridiplantae</taxon>
        <taxon>Streptophyta</taxon>
        <taxon>Embryophyta</taxon>
        <taxon>Tracheophyta</taxon>
        <taxon>Spermatophyta</taxon>
        <taxon>Magnoliopsida</taxon>
        <taxon>Liliopsida</taxon>
        <taxon>Poales</taxon>
        <taxon>Poaceae</taxon>
        <taxon>BOP clade</taxon>
        <taxon>Pooideae</taxon>
        <taxon>Triticodae</taxon>
        <taxon>Triticeae</taxon>
        <taxon>Triticinae</taxon>
        <taxon>Aegilops</taxon>
    </lineage>
</organism>
<dbReference type="AlphaFoldDB" id="A0A453FFZ9"/>
<reference evidence="2" key="5">
    <citation type="journal article" date="2021" name="G3 (Bethesda)">
        <title>Aegilops tauschii genome assembly Aet v5.0 features greater sequence contiguity and improved annotation.</title>
        <authorList>
            <person name="Wang L."/>
            <person name="Zhu T."/>
            <person name="Rodriguez J.C."/>
            <person name="Deal K.R."/>
            <person name="Dubcovsky J."/>
            <person name="McGuire P.E."/>
            <person name="Lux T."/>
            <person name="Spannagl M."/>
            <person name="Mayer K.F.X."/>
            <person name="Baldrich P."/>
            <person name="Meyers B.C."/>
            <person name="Huo N."/>
            <person name="Gu Y.Q."/>
            <person name="Zhou H."/>
            <person name="Devos K.M."/>
            <person name="Bennetzen J.L."/>
            <person name="Unver T."/>
            <person name="Budak H."/>
            <person name="Gulick P.J."/>
            <person name="Galiba G."/>
            <person name="Kalapos B."/>
            <person name="Nelson D.R."/>
            <person name="Li P."/>
            <person name="You F.M."/>
            <person name="Luo M.C."/>
            <person name="Dvorak J."/>
        </authorList>
    </citation>
    <scope>NUCLEOTIDE SEQUENCE [LARGE SCALE GENOMIC DNA]</scope>
    <source>
        <strain evidence="2">cv. AL8/78</strain>
    </source>
</reference>
<reference evidence="2" key="3">
    <citation type="journal article" date="2017" name="Nature">
        <title>Genome sequence of the progenitor of the wheat D genome Aegilops tauschii.</title>
        <authorList>
            <person name="Luo M.C."/>
            <person name="Gu Y.Q."/>
            <person name="Puiu D."/>
            <person name="Wang H."/>
            <person name="Twardziok S.O."/>
            <person name="Deal K.R."/>
            <person name="Huo N."/>
            <person name="Zhu T."/>
            <person name="Wang L."/>
            <person name="Wang Y."/>
            <person name="McGuire P.E."/>
            <person name="Liu S."/>
            <person name="Long H."/>
            <person name="Ramasamy R.K."/>
            <person name="Rodriguez J.C."/>
            <person name="Van S.L."/>
            <person name="Yuan L."/>
            <person name="Wang Z."/>
            <person name="Xia Z."/>
            <person name="Xiao L."/>
            <person name="Anderson O.D."/>
            <person name="Ouyang S."/>
            <person name="Liang Y."/>
            <person name="Zimin A.V."/>
            <person name="Pertea G."/>
            <person name="Qi P."/>
            <person name="Bennetzen J.L."/>
            <person name="Dai X."/>
            <person name="Dawson M.W."/>
            <person name="Muller H.G."/>
            <person name="Kugler K."/>
            <person name="Rivarola-Duarte L."/>
            <person name="Spannagl M."/>
            <person name="Mayer K.F.X."/>
            <person name="Lu F.H."/>
            <person name="Bevan M.W."/>
            <person name="Leroy P."/>
            <person name="Li P."/>
            <person name="You F.M."/>
            <person name="Sun Q."/>
            <person name="Liu Z."/>
            <person name="Lyons E."/>
            <person name="Wicker T."/>
            <person name="Salzberg S.L."/>
            <person name="Devos K.M."/>
            <person name="Dvorak J."/>
        </authorList>
    </citation>
    <scope>NUCLEOTIDE SEQUENCE [LARGE SCALE GENOMIC DNA]</scope>
    <source>
        <strain evidence="2">cv. AL8/78</strain>
    </source>
</reference>
<reference evidence="3" key="2">
    <citation type="journal article" date="2017" name="Nat. Plants">
        <title>The Aegilops tauschii genome reveals multiple impacts of transposons.</title>
        <authorList>
            <person name="Zhao G."/>
            <person name="Zou C."/>
            <person name="Li K."/>
            <person name="Wang K."/>
            <person name="Li T."/>
            <person name="Gao L."/>
            <person name="Zhang X."/>
            <person name="Wang H."/>
            <person name="Yang Z."/>
            <person name="Liu X."/>
            <person name="Jiang W."/>
            <person name="Mao L."/>
            <person name="Kong X."/>
            <person name="Jiao Y."/>
            <person name="Jia J."/>
        </authorList>
    </citation>
    <scope>NUCLEOTIDE SEQUENCE [LARGE SCALE GENOMIC DNA]</scope>
    <source>
        <strain evidence="3">cv. AL8/78</strain>
    </source>
</reference>
<reference evidence="2" key="4">
    <citation type="submission" date="2019-03" db="UniProtKB">
        <authorList>
            <consortium name="EnsemblPlants"/>
        </authorList>
    </citation>
    <scope>IDENTIFICATION</scope>
</reference>
<dbReference type="Proteomes" id="UP000015105">
    <property type="component" value="Chromosome 3D"/>
</dbReference>
<proteinExistence type="predicted"/>
<keyword evidence="3" id="KW-1185">Reference proteome</keyword>
<evidence type="ECO:0000313" key="3">
    <source>
        <dbReference type="Proteomes" id="UP000015105"/>
    </source>
</evidence>
<dbReference type="Gene3D" id="1.20.930.40">
    <property type="entry name" value="Transferrin receptor-like, dimerisation domain"/>
    <property type="match status" value="1"/>
</dbReference>
<dbReference type="InterPro" id="IPR036757">
    <property type="entry name" value="TFR-like_dimer_dom_sf"/>
</dbReference>
<evidence type="ECO:0000259" key="1">
    <source>
        <dbReference type="Pfam" id="PF04253"/>
    </source>
</evidence>
<dbReference type="InterPro" id="IPR007365">
    <property type="entry name" value="TFR-like_dimer_dom"/>
</dbReference>
<dbReference type="EnsemblPlants" id="AET3Gv20664100.14">
    <property type="protein sequence ID" value="AET3Gv20664100.14"/>
    <property type="gene ID" value="AET3Gv20664100"/>
</dbReference>
<evidence type="ECO:0000313" key="2">
    <source>
        <dbReference type="EnsemblPlants" id="AET3Gv20664100.14"/>
    </source>
</evidence>
<dbReference type="Pfam" id="PF04253">
    <property type="entry name" value="TFR_dimer"/>
    <property type="match status" value="1"/>
</dbReference>
<dbReference type="SUPFAM" id="SSF47672">
    <property type="entry name" value="Transferrin receptor-like dimerisation domain"/>
    <property type="match status" value="1"/>
</dbReference>
<feature type="domain" description="Transferrin receptor-like dimerisation" evidence="1">
    <location>
        <begin position="2"/>
        <end position="36"/>
    </location>
</feature>
<name>A0A453FFZ9_AEGTS</name>
<protein>
    <recommendedName>
        <fullName evidence="1">Transferrin receptor-like dimerisation domain-containing protein</fullName>
    </recommendedName>
</protein>
<reference evidence="3" key="1">
    <citation type="journal article" date="2014" name="Science">
        <title>Ancient hybridizations among the ancestral genomes of bread wheat.</title>
        <authorList>
            <consortium name="International Wheat Genome Sequencing Consortium,"/>
            <person name="Marcussen T."/>
            <person name="Sandve S.R."/>
            <person name="Heier L."/>
            <person name="Spannagl M."/>
            <person name="Pfeifer M."/>
            <person name="Jakobsen K.S."/>
            <person name="Wulff B.B."/>
            <person name="Steuernagel B."/>
            <person name="Mayer K.F."/>
            <person name="Olsen O.A."/>
        </authorList>
    </citation>
    <scope>NUCLEOTIDE SEQUENCE [LARGE SCALE GENOMIC DNA]</scope>
    <source>
        <strain evidence="3">cv. AL8/78</strain>
    </source>
</reference>